<feature type="chain" id="PRO_5012758744" description="Pectate lyase domain-containing protein" evidence="5">
    <location>
        <begin position="22"/>
        <end position="515"/>
    </location>
</feature>
<evidence type="ECO:0000256" key="3">
    <source>
        <dbReference type="ARBA" id="ARBA00023239"/>
    </source>
</evidence>
<name>A0A218Z5A0_9HELO</name>
<comment type="subcellular location">
    <subcellularLocation>
        <location evidence="4">Secreted</location>
    </subcellularLocation>
</comment>
<comment type="similarity">
    <text evidence="1 4">Belongs to the polysaccharide lyase 1 family.</text>
</comment>
<sequence length="515" mass="56353">MFTFRLFSVAALLLESITTAALTPYTGPAPNLPAQRAPFSYGALATGGSSANASSVFLVDNMPDLRVALTLPFPRTVYIRGNISGLEITSAANGSTYADCQWFIDNGGAKRFNFTRYLMSLNQTYMDGVAAESAKNGTMEGMNAGEFMDLLKRMNGWRAQAQNSQKEWSSINVKSDLTLVGLDGEAYLNGISLIFNTVNNVISTTSSRDTENQTKSLPVRNLKLTPPRDCFPAPETATSWNARYDALSLVTSTNFWIDGNTLLDGPAPVAPVPVIWDYAVDPYDGLMDCEDGTDNVTFSHNIVSNHAKSILLGGGLRERERDVGKMRFMFFGNLFENSDSRNPLMRFGTFYLVNNLFAHAGESVEPYRRKLQYNLGVYTESNVLVGGNVFLNQAENRTRIFSFSNLSNAALPARLCVPAAETDLPEVLHELAVPGSSLNRVAIDLKQDGLAEFRRTVTANHSSTAEGSLLVSCNGFTAQPVPTTFATSEEVERYVRQEAGQRAVGMGSYPTKQRE</sequence>
<dbReference type="InterPro" id="IPR002022">
    <property type="entry name" value="Pec_lyase"/>
</dbReference>
<evidence type="ECO:0000313" key="7">
    <source>
        <dbReference type="EMBL" id="OWP02396.1"/>
    </source>
</evidence>
<proteinExistence type="inferred from homology"/>
<dbReference type="GO" id="GO:0030570">
    <property type="term" value="F:pectate lyase activity"/>
    <property type="evidence" value="ECO:0007669"/>
    <property type="project" value="InterPro"/>
</dbReference>
<accession>A0A218Z5A0</accession>
<reference evidence="7 8" key="1">
    <citation type="submission" date="2017-04" db="EMBL/GenBank/DDBJ databases">
        <title>Draft genome sequence of Marssonina coronaria NL1: causal agent of apple blotch.</title>
        <authorList>
            <person name="Cheng Q."/>
        </authorList>
    </citation>
    <scope>NUCLEOTIDE SEQUENCE [LARGE SCALE GENOMIC DNA]</scope>
    <source>
        <strain evidence="7 8">NL1</strain>
    </source>
</reference>
<dbReference type="STRING" id="503106.A0A218Z5A0"/>
<dbReference type="EMBL" id="MZNU01000236">
    <property type="protein sequence ID" value="OWP02396.1"/>
    <property type="molecule type" value="Genomic_DNA"/>
</dbReference>
<gene>
    <name evidence="7" type="ORF">B2J93_3184</name>
</gene>
<dbReference type="Pfam" id="PF00544">
    <property type="entry name" value="Pectate_lyase_4"/>
    <property type="match status" value="1"/>
</dbReference>
<keyword evidence="4" id="KW-0624">Polysaccharide degradation</keyword>
<keyword evidence="8" id="KW-1185">Reference proteome</keyword>
<keyword evidence="2 5" id="KW-0732">Signal</keyword>
<keyword evidence="4" id="KW-0964">Secreted</keyword>
<dbReference type="InterPro" id="IPR012334">
    <property type="entry name" value="Pectin_lyas_fold"/>
</dbReference>
<dbReference type="InterPro" id="IPR045032">
    <property type="entry name" value="PEL"/>
</dbReference>
<evidence type="ECO:0000256" key="2">
    <source>
        <dbReference type="ARBA" id="ARBA00022729"/>
    </source>
</evidence>
<dbReference type="InterPro" id="IPR011050">
    <property type="entry name" value="Pectin_lyase_fold/virulence"/>
</dbReference>
<comment type="caution">
    <text evidence="7">The sequence shown here is derived from an EMBL/GenBank/DDBJ whole genome shotgun (WGS) entry which is preliminary data.</text>
</comment>
<keyword evidence="3 4" id="KW-0456">Lyase</keyword>
<keyword evidence="4" id="KW-0119">Carbohydrate metabolism</keyword>
<dbReference type="OrthoDB" id="5348404at2759"/>
<organism evidence="7 8">
    <name type="scientific">Diplocarpon coronariae</name>
    <dbReference type="NCBI Taxonomy" id="2795749"/>
    <lineage>
        <taxon>Eukaryota</taxon>
        <taxon>Fungi</taxon>
        <taxon>Dikarya</taxon>
        <taxon>Ascomycota</taxon>
        <taxon>Pezizomycotina</taxon>
        <taxon>Leotiomycetes</taxon>
        <taxon>Helotiales</taxon>
        <taxon>Drepanopezizaceae</taxon>
        <taxon>Diplocarpon</taxon>
    </lineage>
</organism>
<dbReference type="AlphaFoldDB" id="A0A218Z5A0"/>
<dbReference type="Proteomes" id="UP000242519">
    <property type="component" value="Unassembled WGS sequence"/>
</dbReference>
<dbReference type="GO" id="GO:0000272">
    <property type="term" value="P:polysaccharide catabolic process"/>
    <property type="evidence" value="ECO:0007669"/>
    <property type="project" value="UniProtKB-KW"/>
</dbReference>
<evidence type="ECO:0000259" key="6">
    <source>
        <dbReference type="SMART" id="SM00656"/>
    </source>
</evidence>
<feature type="signal peptide" evidence="5">
    <location>
        <begin position="1"/>
        <end position="21"/>
    </location>
</feature>
<evidence type="ECO:0000313" key="8">
    <source>
        <dbReference type="Proteomes" id="UP000242519"/>
    </source>
</evidence>
<dbReference type="PANTHER" id="PTHR31683:SF18">
    <property type="entry name" value="PECTATE LYASE 21-RELATED"/>
    <property type="match status" value="1"/>
</dbReference>
<protein>
    <recommendedName>
        <fullName evidence="6">Pectate lyase domain-containing protein</fullName>
    </recommendedName>
</protein>
<dbReference type="SMART" id="SM00656">
    <property type="entry name" value="Amb_all"/>
    <property type="match status" value="1"/>
</dbReference>
<dbReference type="PANTHER" id="PTHR31683">
    <property type="entry name" value="PECTATE LYASE 18-RELATED"/>
    <property type="match status" value="1"/>
</dbReference>
<dbReference type="GO" id="GO:0005576">
    <property type="term" value="C:extracellular region"/>
    <property type="evidence" value="ECO:0007669"/>
    <property type="project" value="UniProtKB-SubCell"/>
</dbReference>
<dbReference type="InParanoid" id="A0A218Z5A0"/>
<evidence type="ECO:0000256" key="1">
    <source>
        <dbReference type="ARBA" id="ARBA00010980"/>
    </source>
</evidence>
<feature type="domain" description="Pectate lyase" evidence="6">
    <location>
        <begin position="137"/>
        <end position="396"/>
    </location>
</feature>
<evidence type="ECO:0000256" key="5">
    <source>
        <dbReference type="SAM" id="SignalP"/>
    </source>
</evidence>
<dbReference type="SUPFAM" id="SSF51126">
    <property type="entry name" value="Pectin lyase-like"/>
    <property type="match status" value="1"/>
</dbReference>
<dbReference type="Gene3D" id="2.160.20.10">
    <property type="entry name" value="Single-stranded right-handed beta-helix, Pectin lyase-like"/>
    <property type="match status" value="1"/>
</dbReference>
<evidence type="ECO:0000256" key="4">
    <source>
        <dbReference type="RuleBase" id="RU361173"/>
    </source>
</evidence>